<name>A0ABV7D6G8_9PROT</name>
<accession>A0ABV7D6G8</accession>
<evidence type="ECO:0000256" key="1">
    <source>
        <dbReference type="SAM" id="Phobius"/>
    </source>
</evidence>
<dbReference type="Pfam" id="PF03929">
    <property type="entry name" value="PepSY_TM"/>
    <property type="match status" value="1"/>
</dbReference>
<reference evidence="3" key="1">
    <citation type="journal article" date="2019" name="Int. J. Syst. Evol. Microbiol.">
        <title>The Global Catalogue of Microorganisms (GCM) 10K type strain sequencing project: providing services to taxonomists for standard genome sequencing and annotation.</title>
        <authorList>
            <consortium name="The Broad Institute Genomics Platform"/>
            <consortium name="The Broad Institute Genome Sequencing Center for Infectious Disease"/>
            <person name="Wu L."/>
            <person name="Ma J."/>
        </authorList>
    </citation>
    <scope>NUCLEOTIDE SEQUENCE [LARGE SCALE GENOMIC DNA]</scope>
    <source>
        <strain evidence="3">KCTC 62164</strain>
    </source>
</reference>
<evidence type="ECO:0000313" key="2">
    <source>
        <dbReference type="EMBL" id="MFC3052257.1"/>
    </source>
</evidence>
<feature type="transmembrane region" description="Helical" evidence="1">
    <location>
        <begin position="386"/>
        <end position="405"/>
    </location>
</feature>
<keyword evidence="1" id="KW-0812">Transmembrane</keyword>
<organism evidence="2 3">
    <name type="scientific">Kordiimonas pumila</name>
    <dbReference type="NCBI Taxonomy" id="2161677"/>
    <lineage>
        <taxon>Bacteria</taxon>
        <taxon>Pseudomonadati</taxon>
        <taxon>Pseudomonadota</taxon>
        <taxon>Alphaproteobacteria</taxon>
        <taxon>Kordiimonadales</taxon>
        <taxon>Kordiimonadaceae</taxon>
        <taxon>Kordiimonas</taxon>
    </lineage>
</organism>
<proteinExistence type="predicted"/>
<comment type="caution">
    <text evidence="2">The sequence shown here is derived from an EMBL/GenBank/DDBJ whole genome shotgun (WGS) entry which is preliminary data.</text>
</comment>
<keyword evidence="1" id="KW-1133">Transmembrane helix</keyword>
<dbReference type="PANTHER" id="PTHR34219">
    <property type="entry name" value="IRON-REGULATED INNER MEMBRANE PROTEIN-RELATED"/>
    <property type="match status" value="1"/>
</dbReference>
<gene>
    <name evidence="2" type="ORF">ACFOKA_10110</name>
</gene>
<feature type="transmembrane region" description="Helical" evidence="1">
    <location>
        <begin position="479"/>
        <end position="500"/>
    </location>
</feature>
<dbReference type="RefSeq" id="WP_194214065.1">
    <property type="nucleotide sequence ID" value="NZ_CP061205.1"/>
</dbReference>
<evidence type="ECO:0000313" key="3">
    <source>
        <dbReference type="Proteomes" id="UP001595444"/>
    </source>
</evidence>
<feature type="transmembrane region" description="Helical" evidence="1">
    <location>
        <begin position="417"/>
        <end position="436"/>
    </location>
</feature>
<feature type="transmembrane region" description="Helical" evidence="1">
    <location>
        <begin position="448"/>
        <end position="467"/>
    </location>
</feature>
<dbReference type="Proteomes" id="UP001595444">
    <property type="component" value="Unassembled WGS sequence"/>
</dbReference>
<dbReference type="PANTHER" id="PTHR34219:SF4">
    <property type="entry name" value="PEPSY DOMAIN-CONTAINING PROTEIN"/>
    <property type="match status" value="1"/>
</dbReference>
<feature type="transmembrane region" description="Helical" evidence="1">
    <location>
        <begin position="195"/>
        <end position="228"/>
    </location>
</feature>
<feature type="transmembrane region" description="Helical" evidence="1">
    <location>
        <begin position="12"/>
        <end position="39"/>
    </location>
</feature>
<keyword evidence="1" id="KW-0472">Membrane</keyword>
<dbReference type="EMBL" id="JBHRSL010000010">
    <property type="protein sequence ID" value="MFC3052257.1"/>
    <property type="molecule type" value="Genomic_DNA"/>
</dbReference>
<sequence>MASKFREQRNRLLRLHSLVGVFIAFFLFVVCFSGTFSLFSHELARWVDGDVRIKLSENLPSLDERFTGFLKDAPEGAEFPLIVLNFPTENTPYYDMMALAAASGPPKQMKGRWSGSDASTLDMHGNTLPEWLAFFHTDLWLPYPFGRSIVGITGILLLLIVVTGFFMHRQPIKDSFKWRPNKNLMTLLLDSHSSLGLWGLLFHFVTAFTGAVLGLSSLVGAIFTVLAYSDGNHAELEPFPLPEFEAQGVVSPSITPDEVSHIVKEATGVTPAILIAINYGKDSGIYRVYHEVEKNMVRFGVIDIQASNGVILSQGEAPANFAARTYASVLPLHTASYGGIWLKVVYGVLATSLSLIIITGVMMWLERANALDGAKKDERLLNVMSKLSVGVCAGFPLAVVTTLYIEQFITVAPAERAFAIGTSVFSIWVSAMMFSFLMKKTAAALRGLLALTALILAGLPVLNYLVYGDGISALLSTGSHAVIIADVVFLLLAAGLALIVRTLKRESAK</sequence>
<protein>
    <submittedName>
        <fullName evidence="2">PepSY-associated TM helix domain-containing protein</fullName>
    </submittedName>
</protein>
<feature type="transmembrane region" description="Helical" evidence="1">
    <location>
        <begin position="145"/>
        <end position="167"/>
    </location>
</feature>
<feature type="transmembrane region" description="Helical" evidence="1">
    <location>
        <begin position="340"/>
        <end position="365"/>
    </location>
</feature>
<keyword evidence="3" id="KW-1185">Reference proteome</keyword>
<dbReference type="InterPro" id="IPR005625">
    <property type="entry name" value="PepSY-ass_TM"/>
</dbReference>